<accession>A0A2S1KQR9</accession>
<dbReference type="AlphaFoldDB" id="A0A2S1KQR9"/>
<gene>
    <name evidence="2" type="ORF">B6254_0954</name>
</gene>
<protein>
    <submittedName>
        <fullName evidence="2">Uncharacterized protein</fullName>
    </submittedName>
</protein>
<organism evidence="2 3">
    <name type="scientific">Weissella cibaria</name>
    <dbReference type="NCBI Taxonomy" id="137591"/>
    <lineage>
        <taxon>Bacteria</taxon>
        <taxon>Bacillati</taxon>
        <taxon>Bacillota</taxon>
        <taxon>Bacilli</taxon>
        <taxon>Lactobacillales</taxon>
        <taxon>Lactobacillaceae</taxon>
        <taxon>Weissella</taxon>
    </lineage>
</organism>
<proteinExistence type="predicted"/>
<reference evidence="2 3" key="1">
    <citation type="submission" date="2017-04" db="EMBL/GenBank/DDBJ databases">
        <title>Weissella cibaria strain m2 complete genome.</title>
        <authorList>
            <person name="Pan Q."/>
            <person name="Tan M."/>
            <person name="Yao F."/>
            <person name="Su S."/>
        </authorList>
    </citation>
    <scope>NUCLEOTIDE SEQUENCE [LARGE SCALE GENOMIC DNA]</scope>
    <source>
        <strain evidence="2 3">M2</strain>
    </source>
</reference>
<keyword evidence="1" id="KW-0812">Transmembrane</keyword>
<name>A0A2S1KQR9_9LACO</name>
<dbReference type="Proteomes" id="UP000244870">
    <property type="component" value="Chromosome"/>
</dbReference>
<feature type="transmembrane region" description="Helical" evidence="1">
    <location>
        <begin position="7"/>
        <end position="32"/>
    </location>
</feature>
<dbReference type="EMBL" id="CP020928">
    <property type="protein sequence ID" value="AWF95361.1"/>
    <property type="molecule type" value="Genomic_DNA"/>
</dbReference>
<keyword evidence="1" id="KW-0472">Membrane</keyword>
<evidence type="ECO:0000256" key="1">
    <source>
        <dbReference type="SAM" id="Phobius"/>
    </source>
</evidence>
<evidence type="ECO:0000313" key="3">
    <source>
        <dbReference type="Proteomes" id="UP000244870"/>
    </source>
</evidence>
<evidence type="ECO:0000313" key="2">
    <source>
        <dbReference type="EMBL" id="AWF95361.1"/>
    </source>
</evidence>
<keyword evidence="1" id="KW-1133">Transmembrane helix</keyword>
<sequence>MVDFLKLLFGGAVIGLFFALVVCWVFEIWQIMLFQAL</sequence>